<dbReference type="InterPro" id="IPR036770">
    <property type="entry name" value="Ankyrin_rpt-contain_sf"/>
</dbReference>
<evidence type="ECO:0000256" key="2">
    <source>
        <dbReference type="SAM" id="MobiDB-lite"/>
    </source>
</evidence>
<dbReference type="Pfam" id="PF13857">
    <property type="entry name" value="Ank_5"/>
    <property type="match status" value="1"/>
</dbReference>
<dbReference type="SMART" id="SM00248">
    <property type="entry name" value="ANK"/>
    <property type="match status" value="4"/>
</dbReference>
<dbReference type="PANTHER" id="PTHR24184">
    <property type="entry name" value="SI:CH211-189E2.2"/>
    <property type="match status" value="1"/>
</dbReference>
<feature type="region of interest" description="Disordered" evidence="2">
    <location>
        <begin position="493"/>
        <end position="516"/>
    </location>
</feature>
<dbReference type="SUPFAM" id="SSF48403">
    <property type="entry name" value="Ankyrin repeat"/>
    <property type="match status" value="1"/>
</dbReference>
<keyword evidence="4" id="KW-1185">Reference proteome</keyword>
<dbReference type="Pfam" id="PF13637">
    <property type="entry name" value="Ank_4"/>
    <property type="match status" value="1"/>
</dbReference>
<keyword evidence="1" id="KW-0040">ANK repeat</keyword>
<dbReference type="PROSITE" id="PS50088">
    <property type="entry name" value="ANK_REPEAT"/>
    <property type="match status" value="4"/>
</dbReference>
<dbReference type="PANTHER" id="PTHR24184:SF11">
    <property type="entry name" value="ANKYRIN REPEAT AND SOCS BOX CONTAINING 3"/>
    <property type="match status" value="1"/>
</dbReference>
<dbReference type="Gene3D" id="1.25.40.20">
    <property type="entry name" value="Ankyrin repeat-containing domain"/>
    <property type="match status" value="2"/>
</dbReference>
<evidence type="ECO:0000313" key="3">
    <source>
        <dbReference type="EMBL" id="OJA16989.1"/>
    </source>
</evidence>
<reference evidence="3 4" key="1">
    <citation type="submission" date="2016-03" db="EMBL/GenBank/DDBJ databases">
        <title>Comparative genomics of the ectomycorrhizal sister species Rhizopogon vinicolor and Rhizopogon vesiculosus (Basidiomycota: Boletales) reveals a divergence of the mating type B locus.</title>
        <authorList>
            <person name="Mujic A.B."/>
            <person name="Kuo A."/>
            <person name="Tritt A."/>
            <person name="Lipzen A."/>
            <person name="Chen C."/>
            <person name="Johnson J."/>
            <person name="Sharma A."/>
            <person name="Barry K."/>
            <person name="Grigoriev I.V."/>
            <person name="Spatafora J.W."/>
        </authorList>
    </citation>
    <scope>NUCLEOTIDE SEQUENCE [LARGE SCALE GENOMIC DNA]</scope>
    <source>
        <strain evidence="3 4">AM-OR11-056</strain>
    </source>
</reference>
<name>A0A1J8Q7H0_9AGAM</name>
<comment type="caution">
    <text evidence="3">The sequence shown here is derived from an EMBL/GenBank/DDBJ whole genome shotgun (WGS) entry which is preliminary data.</text>
</comment>
<proteinExistence type="predicted"/>
<dbReference type="AlphaFoldDB" id="A0A1J8Q7H0"/>
<feature type="region of interest" description="Disordered" evidence="2">
    <location>
        <begin position="83"/>
        <end position="116"/>
    </location>
</feature>
<feature type="compositionally biased region" description="Basic and acidic residues" evidence="2">
    <location>
        <begin position="35"/>
        <end position="46"/>
    </location>
</feature>
<feature type="repeat" description="ANK" evidence="1">
    <location>
        <begin position="233"/>
        <end position="258"/>
    </location>
</feature>
<dbReference type="Proteomes" id="UP000183567">
    <property type="component" value="Unassembled WGS sequence"/>
</dbReference>
<accession>A0A1J8Q7H0</accession>
<dbReference type="STRING" id="180088.A0A1J8Q7H0"/>
<dbReference type="EMBL" id="LVVM01002220">
    <property type="protein sequence ID" value="OJA16989.1"/>
    <property type="molecule type" value="Genomic_DNA"/>
</dbReference>
<feature type="repeat" description="ANK" evidence="1">
    <location>
        <begin position="161"/>
        <end position="199"/>
    </location>
</feature>
<gene>
    <name evidence="3" type="ORF">AZE42_00547</name>
</gene>
<protein>
    <submittedName>
        <fullName evidence="3">Uncharacterized protein</fullName>
    </submittedName>
</protein>
<sequence>MSTPEVGKSHLGTIQESSFSDTQLSRTASNVSSPDHSDDEGFKYPETELEEEEFVYPGTTEETTAQELHPLAEVYSTSETGHVQGIETPAPDLTAPVDESASPVPPPAVQTQPHPSPAQLEALSAAASSGDLSLLKKLFQTALQAGDLEPFALANDASSRTGFTALHAAASRGYLDIVKWLTVISVIEDCGAIPDLEDREGETALHKAALHGHLPIITYLLPDKADVNARDADGWTALHNACSKGYLDIVRWLCERGSMSGVDVRSKGGWTPLMNAASKGHLPIVLYLLTKQGADPLVRNNWGETAYDAAAAVFEVWICEVLQKSEAEQWRRTTALYNPLMVHTTVPLILYENQHLDTRLKTLAGSGGKPKFSGSGLGRRGRRAPFELKLPYSSDGPDTNVVAAWRSDVQLPLIEDPWILPATTSNDRPSLEGIERSHFWLSDWTLDVTHPGVDAEAGWQYAQDFSAPDEAWSAEPPPQLERLLSGSGLMTGLGASARSHSRTSSSSSATSIPASRAQTWVRRRRWVRVMRRRLDIPPSPFQGPDGAMYLPALDGSLIPFIGHEQSDFGEGEGQELGTMTSTRLSSAQDYVSRARYLVGTQRDAYANGEMLSAVEARRAIAKLERATTELRQGILSDDDTERKTQAEVLLNAYSRELERRRLSAGAQGLLIMGLDDHYMEDDDDDEEEFHYPGYTPPGTSVRSVSTEYLSRSSSYRAPTDLTSHLSQAPDFRVPTHEAPQKVLTPRWTAPTPHQVHARWERDDAVSNCNDCRRRFGFLLRRIKPNFRFILLILQPFASIVANIVRDPVFPESAASTSSQRVCQGCHDETNASIPARFSGSTSSAMERIVIDQRRLMAPGTLHRQESSSQLSDLAECPVCSTSLADLGLPAEQEAHVKSCLEGGAGTTPETAKYLVYKLPAESALLGVECVICLEEFAKGSAASVVSTMLACPRGYRGVEAARFMLGREKMYLG</sequence>
<dbReference type="OrthoDB" id="10057496at2759"/>
<feature type="region of interest" description="Disordered" evidence="2">
    <location>
        <begin position="1"/>
        <end position="48"/>
    </location>
</feature>
<dbReference type="Pfam" id="PF12796">
    <property type="entry name" value="Ank_2"/>
    <property type="match status" value="1"/>
</dbReference>
<evidence type="ECO:0000313" key="4">
    <source>
        <dbReference type="Proteomes" id="UP000183567"/>
    </source>
</evidence>
<evidence type="ECO:0000256" key="1">
    <source>
        <dbReference type="PROSITE-ProRule" id="PRU00023"/>
    </source>
</evidence>
<organism evidence="3 4">
    <name type="scientific">Rhizopogon vesiculosus</name>
    <dbReference type="NCBI Taxonomy" id="180088"/>
    <lineage>
        <taxon>Eukaryota</taxon>
        <taxon>Fungi</taxon>
        <taxon>Dikarya</taxon>
        <taxon>Basidiomycota</taxon>
        <taxon>Agaricomycotina</taxon>
        <taxon>Agaricomycetes</taxon>
        <taxon>Agaricomycetidae</taxon>
        <taxon>Boletales</taxon>
        <taxon>Suillineae</taxon>
        <taxon>Rhizopogonaceae</taxon>
        <taxon>Rhizopogon</taxon>
    </lineage>
</organism>
<feature type="compositionally biased region" description="Polar residues" evidence="2">
    <location>
        <begin position="12"/>
        <end position="34"/>
    </location>
</feature>
<dbReference type="InterPro" id="IPR002110">
    <property type="entry name" value="Ankyrin_rpt"/>
</dbReference>
<feature type="repeat" description="ANK" evidence="1">
    <location>
        <begin position="268"/>
        <end position="301"/>
    </location>
</feature>
<dbReference type="PROSITE" id="PS50297">
    <property type="entry name" value="ANK_REP_REGION"/>
    <property type="match status" value="4"/>
</dbReference>
<feature type="repeat" description="ANK" evidence="1">
    <location>
        <begin position="200"/>
        <end position="232"/>
    </location>
</feature>